<evidence type="ECO:0000256" key="3">
    <source>
        <dbReference type="ARBA" id="ARBA00022837"/>
    </source>
</evidence>
<dbReference type="InterPro" id="IPR018502">
    <property type="entry name" value="Annexin_repeat"/>
</dbReference>
<dbReference type="PROSITE" id="PS51897">
    <property type="entry name" value="ANNEXIN_2"/>
    <property type="match status" value="2"/>
</dbReference>
<sequence>MADSAIEVLTRALSVFAGEVRSLASTSRKLHHKLYDLRRRHTTSGYDHRHGINENAMIETLGKWNHEEKKLFRKKSSHFFSEDERSFERWEEHGMRLLKHEFMRFKNAVVLWTTHPWERDARLVKEALSKGHHGQNINILIEVACTRTSDELLGARKAYHSLFDHSIEEDVASHLNGPERKLLVALMSAYRYEGPKYKEEIAKSEAKKFAHSIKEANSKKSSLIEDEEIVRILSTRSKHFLHALYKHYNEISAGRSIDEDLHGDLRLQEAVLCLTNPVKYFTQLLDVSLKADADKKIKKVLTRVVVTRADNDMKEIKVEFKKQFGVSLAEKIGSVCNGSYKDFLITLLARSD</sequence>
<reference evidence="6" key="1">
    <citation type="submission" date="2023-03" db="UniProtKB">
        <authorList>
            <consortium name="EnsemblPlants"/>
        </authorList>
    </citation>
    <scope>IDENTIFICATION</scope>
</reference>
<dbReference type="Gramene" id="MELO3C012456.2.1">
    <property type="protein sequence ID" value="MELO3C012456.2.1"/>
    <property type="gene ID" value="MELO3C012456.2"/>
</dbReference>
<dbReference type="InterPro" id="IPR037104">
    <property type="entry name" value="Annexin_sf"/>
</dbReference>
<dbReference type="GO" id="GO:0009409">
    <property type="term" value="P:response to cold"/>
    <property type="evidence" value="ECO:0007669"/>
    <property type="project" value="TreeGrafter"/>
</dbReference>
<dbReference type="GO" id="GO:0001786">
    <property type="term" value="F:phosphatidylserine binding"/>
    <property type="evidence" value="ECO:0007669"/>
    <property type="project" value="TreeGrafter"/>
</dbReference>
<keyword evidence="1" id="KW-0479">Metal-binding</keyword>
<dbReference type="FunFam" id="1.10.220.10:FF:000014">
    <property type="entry name" value="annexin D4"/>
    <property type="match status" value="1"/>
</dbReference>
<evidence type="ECO:0000256" key="1">
    <source>
        <dbReference type="ARBA" id="ARBA00022723"/>
    </source>
</evidence>
<dbReference type="Pfam" id="PF00191">
    <property type="entry name" value="Annexin"/>
    <property type="match status" value="2"/>
</dbReference>
<evidence type="ECO:0008006" key="7">
    <source>
        <dbReference type="Google" id="ProtNLM"/>
    </source>
</evidence>
<dbReference type="SUPFAM" id="SSF47874">
    <property type="entry name" value="Annexin"/>
    <property type="match status" value="1"/>
</dbReference>
<dbReference type="Gene3D" id="1.10.220.10">
    <property type="entry name" value="Annexin"/>
    <property type="match status" value="3"/>
</dbReference>
<dbReference type="GO" id="GO:0009414">
    <property type="term" value="P:response to water deprivation"/>
    <property type="evidence" value="ECO:0007669"/>
    <property type="project" value="TreeGrafter"/>
</dbReference>
<dbReference type="GO" id="GO:0005886">
    <property type="term" value="C:plasma membrane"/>
    <property type="evidence" value="ECO:0007669"/>
    <property type="project" value="TreeGrafter"/>
</dbReference>
<keyword evidence="2" id="KW-0677">Repeat</keyword>
<organism evidence="6">
    <name type="scientific">Cucumis melo</name>
    <name type="common">Muskmelon</name>
    <dbReference type="NCBI Taxonomy" id="3656"/>
    <lineage>
        <taxon>Eukaryota</taxon>
        <taxon>Viridiplantae</taxon>
        <taxon>Streptophyta</taxon>
        <taxon>Embryophyta</taxon>
        <taxon>Tracheophyta</taxon>
        <taxon>Spermatophyta</taxon>
        <taxon>Magnoliopsida</taxon>
        <taxon>eudicotyledons</taxon>
        <taxon>Gunneridae</taxon>
        <taxon>Pentapetalae</taxon>
        <taxon>rosids</taxon>
        <taxon>fabids</taxon>
        <taxon>Cucurbitales</taxon>
        <taxon>Cucurbitaceae</taxon>
        <taxon>Benincaseae</taxon>
        <taxon>Cucumis</taxon>
    </lineage>
</organism>
<name>A0A9I9D3H4_CUCME</name>
<dbReference type="FunFam" id="1.10.220.10:FF:000006">
    <property type="entry name" value="Annexin"/>
    <property type="match status" value="1"/>
</dbReference>
<keyword evidence="5" id="KW-0111">Calcium/phospholipid-binding</keyword>
<dbReference type="PANTHER" id="PTHR10502:SF196">
    <property type="entry name" value="ANNEXIN D4"/>
    <property type="match status" value="1"/>
</dbReference>
<evidence type="ECO:0000256" key="4">
    <source>
        <dbReference type="ARBA" id="ARBA00023216"/>
    </source>
</evidence>
<protein>
    <recommendedName>
        <fullName evidence="7">Annexin D4</fullName>
    </recommendedName>
</protein>
<dbReference type="EnsemblPlants" id="MELO3C012456.2.1">
    <property type="protein sequence ID" value="MELO3C012456.2.1"/>
    <property type="gene ID" value="MELO3C012456.2"/>
</dbReference>
<dbReference type="GO" id="GO:0005737">
    <property type="term" value="C:cytoplasm"/>
    <property type="evidence" value="ECO:0007669"/>
    <property type="project" value="TreeGrafter"/>
</dbReference>
<accession>A0A9I9D3H4</accession>
<dbReference type="PANTHER" id="PTHR10502">
    <property type="entry name" value="ANNEXIN"/>
    <property type="match status" value="1"/>
</dbReference>
<evidence type="ECO:0000256" key="5">
    <source>
        <dbReference type="ARBA" id="ARBA00023302"/>
    </source>
</evidence>
<dbReference type="SMART" id="SM00335">
    <property type="entry name" value="ANX"/>
    <property type="match status" value="2"/>
</dbReference>
<keyword evidence="3" id="KW-0106">Calcium</keyword>
<dbReference type="GO" id="GO:0005544">
    <property type="term" value="F:calcium-dependent phospholipid binding"/>
    <property type="evidence" value="ECO:0007669"/>
    <property type="project" value="UniProtKB-KW"/>
</dbReference>
<proteinExistence type="predicted"/>
<keyword evidence="4" id="KW-0041">Annexin</keyword>
<dbReference type="GO" id="GO:0005509">
    <property type="term" value="F:calcium ion binding"/>
    <property type="evidence" value="ECO:0007669"/>
    <property type="project" value="InterPro"/>
</dbReference>
<dbReference type="GO" id="GO:0009651">
    <property type="term" value="P:response to salt stress"/>
    <property type="evidence" value="ECO:0007669"/>
    <property type="project" value="TreeGrafter"/>
</dbReference>
<dbReference type="GO" id="GO:0009408">
    <property type="term" value="P:response to heat"/>
    <property type="evidence" value="ECO:0007669"/>
    <property type="project" value="TreeGrafter"/>
</dbReference>
<dbReference type="AlphaFoldDB" id="A0A9I9D3H4"/>
<evidence type="ECO:0000313" key="6">
    <source>
        <dbReference type="EnsemblPlants" id="MELO3C012456.2.1"/>
    </source>
</evidence>
<evidence type="ECO:0000256" key="2">
    <source>
        <dbReference type="ARBA" id="ARBA00022737"/>
    </source>
</evidence>